<gene>
    <name evidence="11" type="ORF">FHL15_008408</name>
</gene>
<evidence type="ECO:0000313" key="11">
    <source>
        <dbReference type="EMBL" id="TRX90633.1"/>
    </source>
</evidence>
<proteinExistence type="inferred from homology"/>
<dbReference type="Proteomes" id="UP000319160">
    <property type="component" value="Unassembled WGS sequence"/>
</dbReference>
<evidence type="ECO:0000256" key="2">
    <source>
        <dbReference type="ARBA" id="ARBA00011003"/>
    </source>
</evidence>
<feature type="compositionally biased region" description="Polar residues" evidence="9">
    <location>
        <begin position="112"/>
        <end position="123"/>
    </location>
</feature>
<dbReference type="GO" id="GO:0005524">
    <property type="term" value="F:ATP binding"/>
    <property type="evidence" value="ECO:0007669"/>
    <property type="project" value="UniProtKB-KW"/>
</dbReference>
<name>A0A553HRQ2_9PEZI</name>
<evidence type="ECO:0000256" key="8">
    <source>
        <dbReference type="ARBA" id="ARBA00022840"/>
    </source>
</evidence>
<dbReference type="GO" id="GO:0005634">
    <property type="term" value="C:nucleus"/>
    <property type="evidence" value="ECO:0007669"/>
    <property type="project" value="TreeGrafter"/>
</dbReference>
<comment type="similarity">
    <text evidence="2">Belongs to the Clp1 family. NOL9/GRC3 subfamily.</text>
</comment>
<dbReference type="InterPro" id="IPR027417">
    <property type="entry name" value="P-loop_NTPase"/>
</dbReference>
<dbReference type="AlphaFoldDB" id="A0A553HRQ2"/>
<feature type="region of interest" description="Disordered" evidence="9">
    <location>
        <begin position="558"/>
        <end position="588"/>
    </location>
</feature>
<protein>
    <recommendedName>
        <fullName evidence="4">Polynucleotide 5'-hydroxyl-kinase GRC3</fullName>
    </recommendedName>
    <alternativeName>
        <fullName evidence="3">Polynucleotide 5'-hydroxyl-kinase grc3</fullName>
    </alternativeName>
</protein>
<feature type="domain" description="Clp1 P-loop" evidence="10">
    <location>
        <begin position="287"/>
        <end position="481"/>
    </location>
</feature>
<evidence type="ECO:0000256" key="6">
    <source>
        <dbReference type="ARBA" id="ARBA00022741"/>
    </source>
</evidence>
<dbReference type="EMBL" id="VFLP01000053">
    <property type="protein sequence ID" value="TRX90633.1"/>
    <property type="molecule type" value="Genomic_DNA"/>
</dbReference>
<keyword evidence="7" id="KW-0418">Kinase</keyword>
<evidence type="ECO:0000256" key="1">
    <source>
        <dbReference type="ARBA" id="ARBA00003798"/>
    </source>
</evidence>
<dbReference type="GO" id="GO:0051731">
    <property type="term" value="F:polynucleotide 5'-hydroxyl-kinase activity"/>
    <property type="evidence" value="ECO:0007669"/>
    <property type="project" value="InterPro"/>
</dbReference>
<accession>A0A553HRQ2</accession>
<keyword evidence="6" id="KW-0547">Nucleotide-binding</keyword>
<evidence type="ECO:0000313" key="12">
    <source>
        <dbReference type="Proteomes" id="UP000319160"/>
    </source>
</evidence>
<evidence type="ECO:0000256" key="3">
    <source>
        <dbReference type="ARBA" id="ARBA00018706"/>
    </source>
</evidence>
<keyword evidence="5" id="KW-0808">Transferase</keyword>
<dbReference type="InterPro" id="IPR045116">
    <property type="entry name" value="Clp1/Grc3"/>
</dbReference>
<feature type="region of interest" description="Disordered" evidence="9">
    <location>
        <begin position="684"/>
        <end position="719"/>
    </location>
</feature>
<feature type="region of interest" description="Disordered" evidence="9">
    <location>
        <begin position="22"/>
        <end position="69"/>
    </location>
</feature>
<feature type="region of interest" description="Disordered" evidence="9">
    <location>
        <begin position="104"/>
        <end position="135"/>
    </location>
</feature>
<evidence type="ECO:0000256" key="5">
    <source>
        <dbReference type="ARBA" id="ARBA00022679"/>
    </source>
</evidence>
<dbReference type="PANTHER" id="PTHR12755">
    <property type="entry name" value="CLEAVAGE/POLYADENYLATION FACTOR IA SUBUNIT CLP1P"/>
    <property type="match status" value="1"/>
</dbReference>
<sequence length="757" mass="82413">MSAFALRKKLLAQQSQVVPPSIEQQNAVGTDVSTDTDKVVTSPRKRIRKTKTTRHTSVKNEEILGQSSDLPLDRSQSLVELPASYASPVDQVHRSLSPFSLDETEDEYHANGPTQPINLSSFRPSKDNPRKRNNGLTQLKLKEGERLVILGSYGFRVESGEATIYGATLKESQSVSWVHAPQSHALPVIRCTSDASLELHRHPCAQELKDLGFLSPLFRKVWWENPSSASQDKGAGSGDTFRILYTSEDGPKKAILQDLKSPPEWNRATATLVASKDSTPPSIMITGPKSSGKSTFGKILTNRFLTDTNANIKRLSGGGVVVLDLDPGQPEYCGPGQIALVLVTKPVISPSFCRPLDTPGIRTIRSHALASLSPASDPELYIDMALDLITHYRNALRSYPLVVNTPGWIQGTGLDLLVSLIIELRPSEVLYMSQTGPAEAVEALEGACNTACFSTLPSQPSQNNLRSAANLRSMHTMAYFHAQPVTPHNNGDHIRWFRAPLTALTPWQVRFRGTSCAIFGVLCYDFQTQPDLVADAINGAVLAAVEVENPKAFRGMENHQIPTNNLDGDVNPGSPMDLDTSEPKQPKPLPLSLVKQRITTLTAEGIPFIDTTHGLTLDPRYSRSLGLVLIRGIDVKNGDLHVLSPITTSQVEDVTARGGQVVLVSGKFDPPSWAYTEDLYLQSKGEGNDGNEGIDPDSQTEGTDNAEEDRGDNAVTSYSSAGSVPWIEVLTRNQKRGAGSKVWRVRRDLGRAGNPMG</sequence>
<dbReference type="InterPro" id="IPR032319">
    <property type="entry name" value="CLP1_P"/>
</dbReference>
<dbReference type="SUPFAM" id="SSF52540">
    <property type="entry name" value="P-loop containing nucleoside triphosphate hydrolases"/>
    <property type="match status" value="1"/>
</dbReference>
<dbReference type="PANTHER" id="PTHR12755:SF3">
    <property type="entry name" value="POLYNUCLEOTIDE 5'-HYDROXYL-KINASE NOL9"/>
    <property type="match status" value="1"/>
</dbReference>
<evidence type="ECO:0000256" key="9">
    <source>
        <dbReference type="SAM" id="MobiDB-lite"/>
    </source>
</evidence>
<evidence type="ECO:0000256" key="7">
    <source>
        <dbReference type="ARBA" id="ARBA00022777"/>
    </source>
</evidence>
<dbReference type="Gene3D" id="3.40.50.300">
    <property type="entry name" value="P-loop containing nucleotide triphosphate hydrolases"/>
    <property type="match status" value="1"/>
</dbReference>
<dbReference type="STRING" id="2512241.A0A553HRQ2"/>
<feature type="compositionally biased region" description="Basic residues" evidence="9">
    <location>
        <begin position="43"/>
        <end position="57"/>
    </location>
</feature>
<dbReference type="OrthoDB" id="4054781at2759"/>
<comment type="function">
    <text evidence="1">Polynucleotide 5'-kinase involved in rRNA processing.</text>
</comment>
<dbReference type="GO" id="GO:0000448">
    <property type="term" value="P:cleavage in ITS2 between 5.8S rRNA and LSU-rRNA of tricistronic rRNA transcript (SSU-rRNA, 5.8S rRNA, LSU-rRNA)"/>
    <property type="evidence" value="ECO:0007669"/>
    <property type="project" value="TreeGrafter"/>
</dbReference>
<reference evidence="12" key="1">
    <citation type="submission" date="2019-06" db="EMBL/GenBank/DDBJ databases">
        <title>Draft genome sequence of the griseofulvin-producing fungus Xylaria cubensis strain G536.</title>
        <authorList>
            <person name="Mead M.E."/>
            <person name="Raja H.A."/>
            <person name="Steenwyk J.L."/>
            <person name="Knowles S.L."/>
            <person name="Oberlies N.H."/>
            <person name="Rokas A."/>
        </authorList>
    </citation>
    <scope>NUCLEOTIDE SEQUENCE [LARGE SCALE GENOMIC DNA]</scope>
    <source>
        <strain evidence="12">G536</strain>
    </source>
</reference>
<keyword evidence="12" id="KW-1185">Reference proteome</keyword>
<evidence type="ECO:0000256" key="4">
    <source>
        <dbReference type="ARBA" id="ARBA00019824"/>
    </source>
</evidence>
<organism evidence="11 12">
    <name type="scientific">Xylaria flabelliformis</name>
    <dbReference type="NCBI Taxonomy" id="2512241"/>
    <lineage>
        <taxon>Eukaryota</taxon>
        <taxon>Fungi</taxon>
        <taxon>Dikarya</taxon>
        <taxon>Ascomycota</taxon>
        <taxon>Pezizomycotina</taxon>
        <taxon>Sordariomycetes</taxon>
        <taxon>Xylariomycetidae</taxon>
        <taxon>Xylariales</taxon>
        <taxon>Xylariaceae</taxon>
        <taxon>Xylaria</taxon>
    </lineage>
</organism>
<dbReference type="Pfam" id="PF16575">
    <property type="entry name" value="CLP1_P"/>
    <property type="match status" value="1"/>
</dbReference>
<keyword evidence="8" id="KW-0067">ATP-binding</keyword>
<evidence type="ECO:0000259" key="10">
    <source>
        <dbReference type="Pfam" id="PF16575"/>
    </source>
</evidence>
<comment type="caution">
    <text evidence="11">The sequence shown here is derived from an EMBL/GenBank/DDBJ whole genome shotgun (WGS) entry which is preliminary data.</text>
</comment>